<evidence type="ECO:0000256" key="1">
    <source>
        <dbReference type="SAM" id="MobiDB-lite"/>
    </source>
</evidence>
<evidence type="ECO:0000313" key="2">
    <source>
        <dbReference type="EMBL" id="WXK39807.1"/>
    </source>
</evidence>
<reference evidence="2 3" key="1">
    <citation type="submission" date="2020-09" db="EMBL/GenBank/DDBJ databases">
        <title>Genome sequences of Mycetohabitans spp.</title>
        <authorList>
            <person name="Carter M.E."/>
            <person name="Carpenter S.C.D."/>
            <person name="Bogdanove A.J."/>
        </authorList>
    </citation>
    <scope>NUCLEOTIDE SEQUENCE [LARGE SCALE GENOMIC DNA]</scope>
    <source>
        <strain evidence="2 3">B12</strain>
    </source>
</reference>
<protein>
    <submittedName>
        <fullName evidence="2">DUF72 domain-containing protein</fullName>
    </submittedName>
</protein>
<dbReference type="Gene3D" id="3.20.20.410">
    <property type="entry name" value="Protein of unknown function UPF0759"/>
    <property type="match status" value="1"/>
</dbReference>
<evidence type="ECO:0000313" key="3">
    <source>
        <dbReference type="Proteomes" id="UP001493153"/>
    </source>
</evidence>
<dbReference type="RefSeq" id="WP_338910826.1">
    <property type="nucleotide sequence ID" value="NZ_CP062176.1"/>
</dbReference>
<dbReference type="Proteomes" id="UP001493153">
    <property type="component" value="Chromosome"/>
</dbReference>
<dbReference type="EMBL" id="CP062176">
    <property type="protein sequence ID" value="WXK39807.1"/>
    <property type="molecule type" value="Genomic_DNA"/>
</dbReference>
<name>A0ABZ2PXS5_9BURK</name>
<dbReference type="SUPFAM" id="SSF117396">
    <property type="entry name" value="TM1631-like"/>
    <property type="match status" value="1"/>
</dbReference>
<accession>A0ABZ2PXS5</accession>
<gene>
    <name evidence="2" type="ORF">IHE29_11235</name>
</gene>
<keyword evidence="3" id="KW-1185">Reference proteome</keyword>
<organism evidence="2 3">
    <name type="scientific">Mycetohabitans rhizoxinica</name>
    <dbReference type="NCBI Taxonomy" id="412963"/>
    <lineage>
        <taxon>Bacteria</taxon>
        <taxon>Pseudomonadati</taxon>
        <taxon>Pseudomonadota</taxon>
        <taxon>Betaproteobacteria</taxon>
        <taxon>Burkholderiales</taxon>
        <taxon>Burkholderiaceae</taxon>
        <taxon>Mycetohabitans</taxon>
    </lineage>
</organism>
<feature type="compositionally biased region" description="Low complexity" evidence="1">
    <location>
        <begin position="40"/>
        <end position="58"/>
    </location>
</feature>
<dbReference type="Pfam" id="PF01904">
    <property type="entry name" value="DUF72"/>
    <property type="match status" value="1"/>
</dbReference>
<sequence>MPQGRTTRVHAALVAPLHVRQSAVTEQAPSNDGQFHLFGTSPPAAAPADTDKSATAASARHRSRGEILPARIDERCRQLGAALPPNVRLGTSSWSYPGWNGLVYGDEYSDSRLSRNGLAAYSAHPLLRSVSIDRTFYAPLSVGDYARYASQVPDAFRFTVKATSSITDATVRGERGMPGEANPCFLDTGLARREFIEPCLQGLGHKAGALVFQFPPLPDRWIAEPATFVQRLQPFLEALPALPDGVVYAVEIRDAILLTPRLMKALRAARVRYCIGIHTRMPSVQRQATALALLDGDTPGPLVVRWNLHAGLKHQQAETRYAPFDTMLDEDRDTREALAALAARHARAGQSVLITVSNNAEGCAPLSCIALADAIVTHLAAPG</sequence>
<feature type="compositionally biased region" description="Polar residues" evidence="1">
    <location>
        <begin position="23"/>
        <end position="33"/>
    </location>
</feature>
<dbReference type="InterPro" id="IPR036520">
    <property type="entry name" value="UPF0759_sf"/>
</dbReference>
<dbReference type="PANTHER" id="PTHR30348:SF4">
    <property type="entry name" value="DUF72 DOMAIN-CONTAINING PROTEIN"/>
    <property type="match status" value="1"/>
</dbReference>
<dbReference type="PANTHER" id="PTHR30348">
    <property type="entry name" value="UNCHARACTERIZED PROTEIN YECE"/>
    <property type="match status" value="1"/>
</dbReference>
<proteinExistence type="predicted"/>
<feature type="region of interest" description="Disordered" evidence="1">
    <location>
        <begin position="23"/>
        <end position="64"/>
    </location>
</feature>
<dbReference type="InterPro" id="IPR002763">
    <property type="entry name" value="DUF72"/>
</dbReference>